<reference evidence="1 2" key="1">
    <citation type="submission" date="2018-08" db="EMBL/GenBank/DDBJ databases">
        <title>A genome reference for cultivated species of the human gut microbiota.</title>
        <authorList>
            <person name="Zou Y."/>
            <person name="Xue W."/>
            <person name="Luo G."/>
        </authorList>
    </citation>
    <scope>NUCLEOTIDE SEQUENCE [LARGE SCALE GENOMIC DNA]</scope>
    <source>
        <strain evidence="1 2">TF05-12AC</strain>
    </source>
</reference>
<sequence length="61" mass="7009">MTKFQKNSKEKTGWKAVPLPARCIGCPYPKVGIICRSPDGTCTRTDMEQLDWKNFREKESC</sequence>
<comment type="caution">
    <text evidence="1">The sequence shown here is derived from an EMBL/GenBank/DDBJ whole genome shotgun (WGS) entry which is preliminary data.</text>
</comment>
<evidence type="ECO:0000313" key="2">
    <source>
        <dbReference type="Proteomes" id="UP000260828"/>
    </source>
</evidence>
<proteinExistence type="predicted"/>
<accession>A0A3E3IL25</accession>
<name>A0A3E3IL25_9FIRM</name>
<dbReference type="RefSeq" id="WP_117546527.1">
    <property type="nucleotide sequence ID" value="NZ_QVME01000004.1"/>
</dbReference>
<dbReference type="AlphaFoldDB" id="A0A3E3IL25"/>
<organism evidence="1 2">
    <name type="scientific">Anaerotruncus colihominis</name>
    <dbReference type="NCBI Taxonomy" id="169435"/>
    <lineage>
        <taxon>Bacteria</taxon>
        <taxon>Bacillati</taxon>
        <taxon>Bacillota</taxon>
        <taxon>Clostridia</taxon>
        <taxon>Eubacteriales</taxon>
        <taxon>Oscillospiraceae</taxon>
        <taxon>Anaerotruncus</taxon>
    </lineage>
</organism>
<gene>
    <name evidence="1" type="ORF">DXC40_09135</name>
</gene>
<dbReference type="Proteomes" id="UP000260828">
    <property type="component" value="Unassembled WGS sequence"/>
</dbReference>
<protein>
    <submittedName>
        <fullName evidence="1">Uncharacterized protein</fullName>
    </submittedName>
</protein>
<dbReference type="EMBL" id="QVME01000004">
    <property type="protein sequence ID" value="RGE67651.1"/>
    <property type="molecule type" value="Genomic_DNA"/>
</dbReference>
<evidence type="ECO:0000313" key="1">
    <source>
        <dbReference type="EMBL" id="RGE67651.1"/>
    </source>
</evidence>